<reference evidence="5" key="1">
    <citation type="submission" date="2021-04" db="EMBL/GenBank/DDBJ databases">
        <authorList>
            <consortium name="Molecular Ecology Group"/>
        </authorList>
    </citation>
    <scope>NUCLEOTIDE SEQUENCE</scope>
</reference>
<dbReference type="PANTHER" id="PTHR23065:SF15">
    <property type="entry name" value="AT02057P"/>
    <property type="match status" value="1"/>
</dbReference>
<proteinExistence type="predicted"/>
<feature type="non-terminal residue" evidence="5">
    <location>
        <position position="1"/>
    </location>
</feature>
<dbReference type="PROSITE" id="PS51072">
    <property type="entry name" value="MHD"/>
    <property type="match status" value="1"/>
</dbReference>
<gene>
    <name evidence="5" type="ORF">CUNI_LOCUS17361</name>
</gene>
<dbReference type="EMBL" id="CAJHNH020004890">
    <property type="protein sequence ID" value="CAG5131803.1"/>
    <property type="molecule type" value="Genomic_DNA"/>
</dbReference>
<dbReference type="GO" id="GO:0005886">
    <property type="term" value="C:plasma membrane"/>
    <property type="evidence" value="ECO:0007669"/>
    <property type="project" value="TreeGrafter"/>
</dbReference>
<evidence type="ECO:0000259" key="4">
    <source>
        <dbReference type="PROSITE" id="PS51072"/>
    </source>
</evidence>
<dbReference type="OrthoDB" id="5593455at2759"/>
<evidence type="ECO:0000313" key="6">
    <source>
        <dbReference type="Proteomes" id="UP000678393"/>
    </source>
</evidence>
<dbReference type="AlphaFoldDB" id="A0A8S3ZQM0"/>
<dbReference type="InterPro" id="IPR028565">
    <property type="entry name" value="MHD"/>
</dbReference>
<dbReference type="Pfam" id="PF10291">
    <property type="entry name" value="muHD"/>
    <property type="match status" value="1"/>
</dbReference>
<dbReference type="GO" id="GO:0030136">
    <property type="term" value="C:clathrin-coated vesicle"/>
    <property type="evidence" value="ECO:0007669"/>
    <property type="project" value="TreeGrafter"/>
</dbReference>
<evidence type="ECO:0000313" key="5">
    <source>
        <dbReference type="EMBL" id="CAG5131803.1"/>
    </source>
</evidence>
<evidence type="ECO:0000256" key="3">
    <source>
        <dbReference type="ARBA" id="ARBA00023176"/>
    </source>
</evidence>
<keyword evidence="2" id="KW-0254">Endocytosis</keyword>
<keyword evidence="6" id="KW-1185">Reference proteome</keyword>
<comment type="subcellular location">
    <subcellularLocation>
        <location evidence="1">Membrane</location>
        <location evidence="1">Clathrin-coated pit</location>
        <topology evidence="1">Peripheral membrane protein</topology>
        <orientation evidence="1">Cytoplasmic side</orientation>
    </subcellularLocation>
</comment>
<sequence length="305" mass="33355">TKINGPTSMIRSDSNGSMTFNISSMPVGSSRGPSPLTIGMSDTIPLAVAFTETVSAYFKGHDAKKCVVRTLGNVMMSFPAGVVRVFTENPSPVLLSFCIKNTNKLEEIIANSSMLTKNEAQSTPDVHAYEFNMANLIEHLRQQGEQNKAASYFNIDILKYQVKSLPGVDMTPLPLVTYWKCDENITDYRLDYRYNPSAMSSAVTLKNVTAVVQVDGDVSKMQSIPSGNWDPVTKRATWKLSDISEVSEQESQGCIRAKFELNKGPSKPATTAMQFAGEGATLSGAEFELTGSGYRISLLKKRFAT</sequence>
<feature type="domain" description="MHD" evidence="4">
    <location>
        <begin position="43"/>
        <end position="305"/>
    </location>
</feature>
<dbReference type="InterPro" id="IPR018808">
    <property type="entry name" value="Muniscin_C"/>
</dbReference>
<keyword evidence="3" id="KW-0472">Membrane</keyword>
<dbReference type="GO" id="GO:0048268">
    <property type="term" value="P:clathrin coat assembly"/>
    <property type="evidence" value="ECO:0007669"/>
    <property type="project" value="TreeGrafter"/>
</dbReference>
<evidence type="ECO:0000256" key="1">
    <source>
        <dbReference type="ARBA" id="ARBA00004283"/>
    </source>
</evidence>
<organism evidence="5 6">
    <name type="scientific">Candidula unifasciata</name>
    <dbReference type="NCBI Taxonomy" id="100452"/>
    <lineage>
        <taxon>Eukaryota</taxon>
        <taxon>Metazoa</taxon>
        <taxon>Spiralia</taxon>
        <taxon>Lophotrochozoa</taxon>
        <taxon>Mollusca</taxon>
        <taxon>Gastropoda</taxon>
        <taxon>Heterobranchia</taxon>
        <taxon>Euthyneura</taxon>
        <taxon>Panpulmonata</taxon>
        <taxon>Eupulmonata</taxon>
        <taxon>Stylommatophora</taxon>
        <taxon>Helicina</taxon>
        <taxon>Helicoidea</taxon>
        <taxon>Geomitridae</taxon>
        <taxon>Candidula</taxon>
    </lineage>
</organism>
<name>A0A8S3ZQM0_9EUPU</name>
<dbReference type="GO" id="GO:0005905">
    <property type="term" value="C:clathrin-coated pit"/>
    <property type="evidence" value="ECO:0007669"/>
    <property type="project" value="UniProtKB-SubCell"/>
</dbReference>
<feature type="non-terminal residue" evidence="5">
    <location>
        <position position="305"/>
    </location>
</feature>
<evidence type="ECO:0000256" key="2">
    <source>
        <dbReference type="ARBA" id="ARBA00022583"/>
    </source>
</evidence>
<comment type="caution">
    <text evidence="5">The sequence shown here is derived from an EMBL/GenBank/DDBJ whole genome shotgun (WGS) entry which is preliminary data.</text>
</comment>
<dbReference type="Proteomes" id="UP000678393">
    <property type="component" value="Unassembled WGS sequence"/>
</dbReference>
<keyword evidence="3" id="KW-0168">Coated pit</keyword>
<accession>A0A8S3ZQM0</accession>
<protein>
    <recommendedName>
        <fullName evidence="4">MHD domain-containing protein</fullName>
    </recommendedName>
</protein>
<dbReference type="PANTHER" id="PTHR23065">
    <property type="entry name" value="PROLINE-SERINE-THREONINE PHOSPHATASE INTERACTING PROTEIN 1"/>
    <property type="match status" value="1"/>
</dbReference>
<dbReference type="GO" id="GO:0072583">
    <property type="term" value="P:clathrin-dependent endocytosis"/>
    <property type="evidence" value="ECO:0007669"/>
    <property type="project" value="TreeGrafter"/>
</dbReference>